<reference evidence="2" key="1">
    <citation type="submission" date="2013-12" db="EMBL/GenBank/DDBJ databases">
        <authorList>
            <person name="Genoscope - CEA"/>
        </authorList>
    </citation>
    <scope>NUCLEOTIDE SEQUENCE</scope>
    <source>
        <strain evidence="2">CBS 1993</strain>
    </source>
</reference>
<feature type="region of interest" description="Disordered" evidence="1">
    <location>
        <begin position="32"/>
        <end position="65"/>
    </location>
</feature>
<dbReference type="InterPro" id="IPR011012">
    <property type="entry name" value="Longin-like_dom_sf"/>
</dbReference>
<dbReference type="STRING" id="1382522.W6MNX3"/>
<evidence type="ECO:0008006" key="4">
    <source>
        <dbReference type="Google" id="ProtNLM"/>
    </source>
</evidence>
<keyword evidence="3" id="KW-1185">Reference proteome</keyword>
<dbReference type="GO" id="GO:0006888">
    <property type="term" value="P:endoplasmic reticulum to Golgi vesicle-mediated transport"/>
    <property type="evidence" value="ECO:0007669"/>
    <property type="project" value="InterPro"/>
</dbReference>
<accession>W6MNX3</accession>
<reference evidence="2" key="2">
    <citation type="submission" date="2014-02" db="EMBL/GenBank/DDBJ databases">
        <title>Complete DNA sequence of /Kuraishia capsulata/ illustrates novel genomic features among budding yeasts (/Saccharomycotina/).</title>
        <authorList>
            <person name="Morales L."/>
            <person name="Noel B."/>
            <person name="Porcel B."/>
            <person name="Marcet-Houben M."/>
            <person name="Hullo M-F."/>
            <person name="Sacerdot C."/>
            <person name="Tekaia F."/>
            <person name="Leh-Louis V."/>
            <person name="Despons L."/>
            <person name="Khanna V."/>
            <person name="Aury J-M."/>
            <person name="Barbe V."/>
            <person name="Couloux A."/>
            <person name="Labadie K."/>
            <person name="Pelletier E."/>
            <person name="Souciet J-L."/>
            <person name="Boekhout T."/>
            <person name="Gabaldon T."/>
            <person name="Wincker P."/>
            <person name="Dujon B."/>
        </authorList>
    </citation>
    <scope>NUCLEOTIDE SEQUENCE</scope>
    <source>
        <strain evidence="2">CBS 1993</strain>
    </source>
</reference>
<gene>
    <name evidence="2" type="ORF">KUCA_T00003953001</name>
</gene>
<dbReference type="Proteomes" id="UP000019384">
    <property type="component" value="Unassembled WGS sequence"/>
</dbReference>
<evidence type="ECO:0000313" key="3">
    <source>
        <dbReference type="Proteomes" id="UP000019384"/>
    </source>
</evidence>
<name>W6MNX3_9ASCO</name>
<dbReference type="PANTHER" id="PTHR12403">
    <property type="entry name" value="TRAFFICKING PROTEIN PARTICLE COMPLEX SUBUNIT 2"/>
    <property type="match status" value="1"/>
</dbReference>
<dbReference type="HOGENOM" id="CLU_097630_0_0_1"/>
<dbReference type="EMBL" id="HG793128">
    <property type="protein sequence ID" value="CDK27973.1"/>
    <property type="molecule type" value="Genomic_DNA"/>
</dbReference>
<organism evidence="2 3">
    <name type="scientific">Kuraishia capsulata CBS 1993</name>
    <dbReference type="NCBI Taxonomy" id="1382522"/>
    <lineage>
        <taxon>Eukaryota</taxon>
        <taxon>Fungi</taxon>
        <taxon>Dikarya</taxon>
        <taxon>Ascomycota</taxon>
        <taxon>Saccharomycotina</taxon>
        <taxon>Pichiomycetes</taxon>
        <taxon>Pichiales</taxon>
        <taxon>Pichiaceae</taxon>
        <taxon>Kuraishia</taxon>
    </lineage>
</organism>
<sequence length="198" mass="22323">MAIRFVSLITRDNRPLYVQPFSQYEGLSADQELGQKSEATAEDPEITTDRSTEGVPAETTGTTDTTKEQTISFIDEQNVNELLKYNFLSHMSLDIFESPFYERAPKGGNLLFIQDGIYVYGFETNTGLKIVLGTSEKEISEDALAEVFKDIHKAYLRLICNPFRSSKDIVSIENPTFDKRIKDIVTKWNGAAAETKTM</sequence>
<dbReference type="GeneID" id="34521353"/>
<dbReference type="AlphaFoldDB" id="W6MNX3"/>
<evidence type="ECO:0000313" key="2">
    <source>
        <dbReference type="EMBL" id="CDK27973.1"/>
    </source>
</evidence>
<dbReference type="InterPro" id="IPR006722">
    <property type="entry name" value="Sedlin"/>
</dbReference>
<proteinExistence type="predicted"/>
<dbReference type="Pfam" id="PF04628">
    <property type="entry name" value="Sedlin_N"/>
    <property type="match status" value="1"/>
</dbReference>
<dbReference type="RefSeq" id="XP_022459965.1">
    <property type="nucleotide sequence ID" value="XM_022602420.1"/>
</dbReference>
<protein>
    <recommendedName>
        <fullName evidence="4">Trafficking protein particle complex subunit</fullName>
    </recommendedName>
</protein>
<dbReference type="OrthoDB" id="18320at2759"/>
<dbReference type="Gene3D" id="3.30.450.70">
    <property type="match status" value="1"/>
</dbReference>
<evidence type="ECO:0000256" key="1">
    <source>
        <dbReference type="SAM" id="MobiDB-lite"/>
    </source>
</evidence>
<dbReference type="GO" id="GO:0005737">
    <property type="term" value="C:cytoplasm"/>
    <property type="evidence" value="ECO:0007669"/>
    <property type="project" value="GOC"/>
</dbReference>
<dbReference type="SUPFAM" id="SSF64356">
    <property type="entry name" value="SNARE-like"/>
    <property type="match status" value="1"/>
</dbReference>